<dbReference type="SUPFAM" id="SSF46785">
    <property type="entry name" value="Winged helix' DNA-binding domain"/>
    <property type="match status" value="1"/>
</dbReference>
<dbReference type="GO" id="GO:0032259">
    <property type="term" value="P:methylation"/>
    <property type="evidence" value="ECO:0007669"/>
    <property type="project" value="UniProtKB-KW"/>
</dbReference>
<name>C7P6J4_METFA</name>
<evidence type="ECO:0000256" key="2">
    <source>
        <dbReference type="ARBA" id="ARBA00022679"/>
    </source>
</evidence>
<dbReference type="PIRSF" id="PIRSF005739">
    <property type="entry name" value="O-mtase"/>
    <property type="match status" value="1"/>
</dbReference>
<reference evidence="6" key="1">
    <citation type="submission" date="2009-08" db="EMBL/GenBank/DDBJ databases">
        <title>Complete sequence of chromosome of Methanocaldococcus fervens AG86.</title>
        <authorList>
            <consortium name="US DOE Joint Genome Institute"/>
            <person name="Lucas S."/>
            <person name="Copeland A."/>
            <person name="Lapidus A."/>
            <person name="Glavina del Rio T."/>
            <person name="Tice H."/>
            <person name="Bruce D."/>
            <person name="Goodwin L."/>
            <person name="Pitluck S."/>
            <person name="Chertkov O."/>
            <person name="Detter J.C."/>
            <person name="Han C."/>
            <person name="Tapia R."/>
            <person name="Larimer F."/>
            <person name="Land M."/>
            <person name="Hauser L."/>
            <person name="Kyrpides N."/>
            <person name="Ovchinnikova G."/>
            <person name="Lupa-Sieprawska M."/>
            <person name="Whitman W.B."/>
        </authorList>
    </citation>
    <scope>NUCLEOTIDE SEQUENCE [LARGE SCALE GENOMIC DNA]</scope>
    <source>
        <strain evidence="6">AG86</strain>
    </source>
</reference>
<dbReference type="GO" id="GO:0046983">
    <property type="term" value="F:protein dimerization activity"/>
    <property type="evidence" value="ECO:0007669"/>
    <property type="project" value="InterPro"/>
</dbReference>
<keyword evidence="3" id="KW-0949">S-adenosyl-L-methionine</keyword>
<dbReference type="InterPro" id="IPR016461">
    <property type="entry name" value="COMT-like"/>
</dbReference>
<dbReference type="InterPro" id="IPR029063">
    <property type="entry name" value="SAM-dependent_MTases_sf"/>
</dbReference>
<proteinExistence type="predicted"/>
<dbReference type="Proteomes" id="UP000001495">
    <property type="component" value="Chromosome"/>
</dbReference>
<organism evidence="6 7">
    <name type="scientific">Methanocaldococcus fervens (strain DSM 4213 / JCM 15782 / AG86)</name>
    <name type="common">Methanococcus fervens</name>
    <dbReference type="NCBI Taxonomy" id="573064"/>
    <lineage>
        <taxon>Archaea</taxon>
        <taxon>Methanobacteriati</taxon>
        <taxon>Methanobacteriota</taxon>
        <taxon>Methanomada group</taxon>
        <taxon>Methanococci</taxon>
        <taxon>Methanococcales</taxon>
        <taxon>Methanocaldococcaceae</taxon>
        <taxon>Methanocaldococcus</taxon>
    </lineage>
</organism>
<dbReference type="OrthoDB" id="146767at2157"/>
<evidence type="ECO:0000256" key="3">
    <source>
        <dbReference type="ARBA" id="ARBA00022691"/>
    </source>
</evidence>
<dbReference type="InterPro" id="IPR001077">
    <property type="entry name" value="COMT_C"/>
</dbReference>
<evidence type="ECO:0000259" key="4">
    <source>
        <dbReference type="Pfam" id="PF00891"/>
    </source>
</evidence>
<feature type="domain" description="O-methyltransferase dimerisation" evidence="5">
    <location>
        <begin position="18"/>
        <end position="91"/>
    </location>
</feature>
<dbReference type="GeneID" id="8365008"/>
<dbReference type="EMBL" id="CP001696">
    <property type="protein sequence ID" value="ACV24176.1"/>
    <property type="molecule type" value="Genomic_DNA"/>
</dbReference>
<feature type="domain" description="O-methyltransferase C-terminal" evidence="4">
    <location>
        <begin position="159"/>
        <end position="310"/>
    </location>
</feature>
<dbReference type="KEGG" id="mfe:Mefer_0341"/>
<dbReference type="CDD" id="cd02440">
    <property type="entry name" value="AdoMet_MTases"/>
    <property type="match status" value="1"/>
</dbReference>
<dbReference type="Pfam" id="PF08100">
    <property type="entry name" value="Dimerisation"/>
    <property type="match status" value="1"/>
</dbReference>
<gene>
    <name evidence="6" type="ordered locus">Mefer_0341</name>
</gene>
<dbReference type="RefSeq" id="WP_015790916.1">
    <property type="nucleotide sequence ID" value="NC_013156.1"/>
</dbReference>
<dbReference type="Gene3D" id="1.10.10.10">
    <property type="entry name" value="Winged helix-like DNA-binding domain superfamily/Winged helix DNA-binding domain"/>
    <property type="match status" value="1"/>
</dbReference>
<dbReference type="STRING" id="573064.Mefer_0341"/>
<dbReference type="PANTHER" id="PTHR43712:SF2">
    <property type="entry name" value="O-METHYLTRANSFERASE CICE"/>
    <property type="match status" value="1"/>
</dbReference>
<dbReference type="Gene3D" id="3.40.50.150">
    <property type="entry name" value="Vaccinia Virus protein VP39"/>
    <property type="match status" value="1"/>
</dbReference>
<evidence type="ECO:0000256" key="1">
    <source>
        <dbReference type="ARBA" id="ARBA00022603"/>
    </source>
</evidence>
<dbReference type="SUPFAM" id="SSF53335">
    <property type="entry name" value="S-adenosyl-L-methionine-dependent methyltransferases"/>
    <property type="match status" value="1"/>
</dbReference>
<dbReference type="InterPro" id="IPR012967">
    <property type="entry name" value="COMT_dimerisation"/>
</dbReference>
<accession>C7P6J4</accession>
<keyword evidence="2" id="KW-0808">Transferase</keyword>
<evidence type="ECO:0000259" key="5">
    <source>
        <dbReference type="Pfam" id="PF08100"/>
    </source>
</evidence>
<protein>
    <submittedName>
        <fullName evidence="6">Methyltransferase type 12</fullName>
    </submittedName>
</protein>
<dbReference type="Pfam" id="PF00891">
    <property type="entry name" value="Methyltransf_2"/>
    <property type="match status" value="1"/>
</dbReference>
<sequence length="333" mass="37319">MPKKVIELPPADPNIISELAQSVEKFSVLATAVELNLFDHFKKPKSAEEVAKELNLDERLTKKVCNALVASGFLKEINGKYSLTKASKVFLLSDSPFYQGNLIKLYKKTREERWSKLLEALKNGPLGFQGNNSVFNESFILAMAEGAVRGDLPKTVEVVKELPEFKRAKKLLDLGGGHGLYALAFKEINPELDAYVFDLPHVLETTKKFVGDKVNLIPGDFTKDEIGSGYDIIFASDVLYRPHEELTKILKKVHASLSDDGILITKHWYIDDLKEDSTAVFFDLMFSILDKVDRVYSTPEFCDILESCGFEVVDIVDISDTHSPSKIIVAKVR</sequence>
<dbReference type="InterPro" id="IPR036390">
    <property type="entry name" value="WH_DNA-bd_sf"/>
</dbReference>
<evidence type="ECO:0000313" key="6">
    <source>
        <dbReference type="EMBL" id="ACV24176.1"/>
    </source>
</evidence>
<dbReference type="PANTHER" id="PTHR43712">
    <property type="entry name" value="PUTATIVE (AFU_ORTHOLOGUE AFUA_4G14580)-RELATED"/>
    <property type="match status" value="1"/>
</dbReference>
<evidence type="ECO:0000313" key="7">
    <source>
        <dbReference type="Proteomes" id="UP000001495"/>
    </source>
</evidence>
<keyword evidence="1 6" id="KW-0489">Methyltransferase</keyword>
<keyword evidence="7" id="KW-1185">Reference proteome</keyword>
<dbReference type="PROSITE" id="PS51683">
    <property type="entry name" value="SAM_OMT_II"/>
    <property type="match status" value="1"/>
</dbReference>
<dbReference type="AlphaFoldDB" id="C7P6J4"/>
<dbReference type="InterPro" id="IPR036388">
    <property type="entry name" value="WH-like_DNA-bd_sf"/>
</dbReference>
<dbReference type="eggNOG" id="arCOG03411">
    <property type="taxonomic scope" value="Archaea"/>
</dbReference>
<dbReference type="HOGENOM" id="CLU_005533_4_3_2"/>
<dbReference type="GO" id="GO:0008171">
    <property type="term" value="F:O-methyltransferase activity"/>
    <property type="evidence" value="ECO:0007669"/>
    <property type="project" value="InterPro"/>
</dbReference>